<protein>
    <recommendedName>
        <fullName evidence="4">Complex I intermediate-associated protein 84</fullName>
    </recommendedName>
</protein>
<dbReference type="InterPro" id="IPR050872">
    <property type="entry name" value="PPR_P_subfamily"/>
</dbReference>
<comment type="caution">
    <text evidence="2">The sequence shown here is derived from an EMBL/GenBank/DDBJ whole genome shotgun (WGS) entry which is preliminary data.</text>
</comment>
<organism evidence="2 3">
    <name type="scientific">Immersiella caudata</name>
    <dbReference type="NCBI Taxonomy" id="314043"/>
    <lineage>
        <taxon>Eukaryota</taxon>
        <taxon>Fungi</taxon>
        <taxon>Dikarya</taxon>
        <taxon>Ascomycota</taxon>
        <taxon>Pezizomycotina</taxon>
        <taxon>Sordariomycetes</taxon>
        <taxon>Sordariomycetidae</taxon>
        <taxon>Sordariales</taxon>
        <taxon>Lasiosphaeriaceae</taxon>
        <taxon>Immersiella</taxon>
    </lineage>
</organism>
<gene>
    <name evidence="2" type="ORF">B0T14DRAFT_437805</name>
</gene>
<keyword evidence="3" id="KW-1185">Reference proteome</keyword>
<dbReference type="Gene3D" id="1.25.40.10">
    <property type="entry name" value="Tetratricopeptide repeat domain"/>
    <property type="match status" value="1"/>
</dbReference>
<evidence type="ECO:0000313" key="3">
    <source>
        <dbReference type="Proteomes" id="UP001175000"/>
    </source>
</evidence>
<dbReference type="PANTHER" id="PTHR46128:SF329">
    <property type="entry name" value="MITOCHONDRIAL GROUP I INTRON SPLICING FACTOR DMR1"/>
    <property type="match status" value="1"/>
</dbReference>
<reference evidence="2" key="1">
    <citation type="submission" date="2023-06" db="EMBL/GenBank/DDBJ databases">
        <title>Genome-scale phylogeny and comparative genomics of the fungal order Sordariales.</title>
        <authorList>
            <consortium name="Lawrence Berkeley National Laboratory"/>
            <person name="Hensen N."/>
            <person name="Bonometti L."/>
            <person name="Westerberg I."/>
            <person name="Brannstrom I.O."/>
            <person name="Guillou S."/>
            <person name="Cros-Aarteil S."/>
            <person name="Calhoun S."/>
            <person name="Haridas S."/>
            <person name="Kuo A."/>
            <person name="Mondo S."/>
            <person name="Pangilinan J."/>
            <person name="Riley R."/>
            <person name="Labutti K."/>
            <person name="Andreopoulos B."/>
            <person name="Lipzen A."/>
            <person name="Chen C."/>
            <person name="Yanf M."/>
            <person name="Daum C."/>
            <person name="Ng V."/>
            <person name="Clum A."/>
            <person name="Steindorff A."/>
            <person name="Ohm R."/>
            <person name="Martin F."/>
            <person name="Silar P."/>
            <person name="Natvig D."/>
            <person name="Lalanne C."/>
            <person name="Gautier V."/>
            <person name="Ament-Velasquez S.L."/>
            <person name="Kruys A."/>
            <person name="Hutchinson M.I."/>
            <person name="Powell A.J."/>
            <person name="Barry K."/>
            <person name="Miller A.N."/>
            <person name="Grigoriev I.V."/>
            <person name="Debuchy R."/>
            <person name="Gladieux P."/>
            <person name="Thoren M.H."/>
            <person name="Johannesson H."/>
        </authorList>
    </citation>
    <scope>NUCLEOTIDE SEQUENCE</scope>
    <source>
        <strain evidence="2">CBS 606.72</strain>
    </source>
</reference>
<accession>A0AA39WEX3</accession>
<evidence type="ECO:0000313" key="2">
    <source>
        <dbReference type="EMBL" id="KAK0614139.1"/>
    </source>
</evidence>
<dbReference type="AlphaFoldDB" id="A0AA39WEX3"/>
<evidence type="ECO:0000256" key="1">
    <source>
        <dbReference type="ARBA" id="ARBA00007626"/>
    </source>
</evidence>
<name>A0AA39WEX3_9PEZI</name>
<dbReference type="InterPro" id="IPR011990">
    <property type="entry name" value="TPR-like_helical_dom_sf"/>
</dbReference>
<evidence type="ECO:0008006" key="4">
    <source>
        <dbReference type="Google" id="ProtNLM"/>
    </source>
</evidence>
<proteinExistence type="inferred from homology"/>
<comment type="similarity">
    <text evidence="1">Belongs to the PPR family. P subfamily.</text>
</comment>
<dbReference type="EMBL" id="JAULSU010000006">
    <property type="protein sequence ID" value="KAK0614139.1"/>
    <property type="molecule type" value="Genomic_DNA"/>
</dbReference>
<sequence length="810" mass="92879">MRSQLTRNVYRRLLTGHGLLRPCPAPSGRCYYSQVRPKLPAHSLFRHPLRRTFLGLFQAPPRELKEPEIEPGYDVLLKFRAMETENARPPPREELVHGLAQFFRHKRKSHVPITETQAFLATRVLRHLVDNPPNDEAPVESIYEPMLRHGLRALRRMNEGRPGDLLELTKLIYTELEWRKEARVLGGIENHKHKDKDDANLMGYIDCLTKFGGSMEAIERLSEYRSKLSAEERTSEYVTKLWGSVLGGLAREGRETELLAEFRHAEEEEIAFSPSLHEIMTTFYMARGRVEEAKRWFEKPIHGNQTPTPTTYSEMLRFSVQHGLQQWSQPFFEKLIRSNPEKALWDVAFQWSVLVTGKGVEGIKQMMATMERTSGHKPDATTIDSLLSAAIEKKNPYLAERFISLGAELGIEPQPTTYILQLNYRLDAEDFSGAEAIYQKILNQEVNTHWVNLEANTYTYSKDVNVLNKYLCLLCRAEKPDIQRILEVTAQIEMRPRTHLLSETIVALCMVLLRHDQQFDVIDTLSLHTVTLSLEDRAQIRKAFVEYCLDTTISTARVWDAYSLLRQFFPETEQADRVSLMDAFFARRRPDMACTVFGHMRGHANPVQRPTADIYVRCLEGLGRRPNYDSLKQVHNMLKMDTTVNVDTRIRNGLMIGYTAAGDPSTALEFWEQISASSEGPSYNSLAIVFWTCECLELRDDTAKQIWQKMQRMELDVPPSVSNAYCGALAGQGELNEVKRLIGGLEANQGYSPSLMTFGITYNALPGPAKVHFEEWAKEEYPEIWARLESKGRKKTIDGDMFNIVRNLEA</sequence>
<dbReference type="Proteomes" id="UP001175000">
    <property type="component" value="Unassembled WGS sequence"/>
</dbReference>
<dbReference type="PANTHER" id="PTHR46128">
    <property type="entry name" value="MITOCHONDRIAL GROUP I INTRON SPLICING FACTOR CCM1"/>
    <property type="match status" value="1"/>
</dbReference>